<dbReference type="HAMAP" id="MF_01463_B">
    <property type="entry name" value="SecD_B"/>
    <property type="match status" value="1"/>
</dbReference>
<dbReference type="NCBIfam" id="TIGR00966">
    <property type="entry name" value="transloc_SecF"/>
    <property type="match status" value="1"/>
</dbReference>
<dbReference type="RefSeq" id="WP_174582405.1">
    <property type="nucleotide sequence ID" value="NZ_CAJNOB010000056.1"/>
</dbReference>
<feature type="transmembrane region" description="Helical" evidence="9">
    <location>
        <begin position="469"/>
        <end position="492"/>
    </location>
</feature>
<dbReference type="InterPro" id="IPR054384">
    <property type="entry name" value="SecDF_P1_head"/>
</dbReference>
<proteinExistence type="inferred from homology"/>
<evidence type="ECO:0000256" key="8">
    <source>
        <dbReference type="ARBA" id="ARBA00023136"/>
    </source>
</evidence>
<feature type="transmembrane region" description="Helical" evidence="9">
    <location>
        <begin position="717"/>
        <end position="743"/>
    </location>
</feature>
<keyword evidence="2 9" id="KW-0813">Transport</keyword>
<sequence length="764" mass="82773">MNPFWIFLAASGFVIALGGYFFSDQPKRKRLLGLSASICAILLSFLSLYPLEKTVRLGLDLKGGTAFLIELEGKPSPQALEQAVAVIRKRVDKFGLSEPIIQPVGHNRISVQIPGLSEEDKKAARDQLSRVAKLEFKLVHPDSARLLAERASGKPLPIDYEALPVLGRDGKRDGFLVVKRRPELTGKFVRRAFRGYDEVGRPTVVIQFSDEGQRVFGAVTSRNVGRQLAIVLDGEIRSAPVIQTAIYNNATISGGNMTPAEAEELASVLENPLETPVRILEERGVDPSLGRDSILRGRNAGFVALGLVVGFMVLYYRLAGVIAVGALLLNLLLLFGLLAQFHFTLTLPGIAGIILTIGMAVDANVLIYERIRDELALGKPLATAVSLGFERAFSAIFDSNVSTILPATVLMFLGSGPLQGFAVTLTLGIVANLFTAVVATRNGFEWLLDLGKIRHLLMMQFLKNPRFDFLRYRIPSVCLAGILLLAGTVAFFGRQSELLGVDFVGGDAVTLSYREAVPVASIRSTLEEAGIHPMLLQYAKDSHQILLQTRYGEGDKAASLLVRRFGSHGFTKIGLDSVGPTVGNELKWRAIQSLSLGLVAILVYVAFRYEWSFSVAAAAGQIHDVLMAVGGMALLGHEFTMTLVGAFLTILGYSINEKIVISDRIRELMRIHSGMAFRELVNRGLNLTLARTVITGGTVLLATLSMLLLGGPVISDFALAIFIGVVAGLFSSHFLSPALLYWFHELAQPVGSGRKVVARAKGVV</sequence>
<keyword evidence="4 9" id="KW-0812">Transmembrane</keyword>
<comment type="subunit">
    <text evidence="9">Forms a complex with SecF. Part of the essential Sec protein translocation apparatus which comprises SecA, SecYEG and auxiliary proteins SecDF. Other proteins may also be involved.</text>
</comment>
<feature type="transmembrane region" description="Helical" evidence="9">
    <location>
        <begin position="299"/>
        <end position="316"/>
    </location>
</feature>
<comment type="similarity">
    <text evidence="9">Belongs to the SecD/SecF family. SecD subfamily.</text>
</comment>
<dbReference type="NCBIfam" id="TIGR00916">
    <property type="entry name" value="2A0604s01"/>
    <property type="match status" value="2"/>
</dbReference>
<organism evidence="14 15">
    <name type="scientific">Candidatus Methylacidithermus pantelleriae</name>
    <dbReference type="NCBI Taxonomy" id="2744239"/>
    <lineage>
        <taxon>Bacteria</taxon>
        <taxon>Pseudomonadati</taxon>
        <taxon>Verrucomicrobiota</taxon>
        <taxon>Methylacidiphilae</taxon>
        <taxon>Methylacidiphilales</taxon>
        <taxon>Methylacidiphilaceae</taxon>
        <taxon>Candidatus Methylacidithermus</taxon>
    </lineage>
</organism>
<dbReference type="InterPro" id="IPR022813">
    <property type="entry name" value="SecD/SecF_arch_bac"/>
</dbReference>
<dbReference type="HAMAP" id="MF_01464_B">
    <property type="entry name" value="SecF_B"/>
    <property type="match status" value="1"/>
</dbReference>
<dbReference type="GO" id="GO:0015450">
    <property type="term" value="F:protein-transporting ATPase activity"/>
    <property type="evidence" value="ECO:0007669"/>
    <property type="project" value="InterPro"/>
</dbReference>
<feature type="transmembrane region" description="Helical" evidence="9">
    <location>
        <begin position="590"/>
        <end position="607"/>
    </location>
</feature>
<dbReference type="GO" id="GO:0043952">
    <property type="term" value="P:protein transport by the Sec complex"/>
    <property type="evidence" value="ECO:0007669"/>
    <property type="project" value="UniProtKB-UniRule"/>
</dbReference>
<keyword evidence="15" id="KW-1185">Reference proteome</keyword>
<protein>
    <recommendedName>
        <fullName evidence="9 10">Multifunctional fusion protein</fullName>
    </recommendedName>
    <domain>
        <recommendedName>
            <fullName evidence="9">Protein translocase subunit SecD</fullName>
        </recommendedName>
    </domain>
    <domain>
        <recommendedName>
            <fullName evidence="10">Protein-export membrane protein SecF</fullName>
        </recommendedName>
    </domain>
</protein>
<keyword evidence="6 9" id="KW-1133">Transmembrane helix</keyword>
<feature type="transmembrane region" description="Helical" evidence="9">
    <location>
        <begin position="641"/>
        <end position="661"/>
    </location>
</feature>
<comment type="similarity">
    <text evidence="10">Belongs to the SecD/SecF family. SecF subfamily.</text>
</comment>
<feature type="transmembrane region" description="Helical" evidence="9">
    <location>
        <begin position="688"/>
        <end position="711"/>
    </location>
</feature>
<evidence type="ECO:0000256" key="5">
    <source>
        <dbReference type="ARBA" id="ARBA00022927"/>
    </source>
</evidence>
<dbReference type="Gene3D" id="3.30.70.3220">
    <property type="match status" value="1"/>
</dbReference>
<dbReference type="EMBL" id="CAJNOB010000056">
    <property type="protein sequence ID" value="CAF0703519.1"/>
    <property type="molecule type" value="Genomic_DNA"/>
</dbReference>
<dbReference type="InterPro" id="IPR005791">
    <property type="entry name" value="SecD"/>
</dbReference>
<feature type="domain" description="Protein translocase subunit SecDF P1" evidence="12">
    <location>
        <begin position="80"/>
        <end position="140"/>
    </location>
</feature>
<dbReference type="NCBIfam" id="TIGR01129">
    <property type="entry name" value="secD"/>
    <property type="match status" value="1"/>
</dbReference>
<feature type="transmembrane region" description="Helical" evidence="9">
    <location>
        <begin position="349"/>
        <end position="371"/>
    </location>
</feature>
<accession>A0A8J2BS54</accession>
<dbReference type="PANTHER" id="PTHR30081">
    <property type="entry name" value="PROTEIN-EXPORT MEMBRANE PROTEIN SEC"/>
    <property type="match status" value="1"/>
</dbReference>
<keyword evidence="7 9" id="KW-0811">Translocation</keyword>
<feature type="transmembrane region" description="Helical" evidence="9">
    <location>
        <begin position="321"/>
        <end position="343"/>
    </location>
</feature>
<dbReference type="InterPro" id="IPR055344">
    <property type="entry name" value="SecD_SecF_C_bact"/>
</dbReference>
<dbReference type="AlphaFoldDB" id="A0A8J2BS54"/>
<dbReference type="Proteomes" id="UP000663859">
    <property type="component" value="Unassembled WGS sequence"/>
</dbReference>
<dbReference type="Gene3D" id="1.20.1640.10">
    <property type="entry name" value="Multidrug efflux transporter AcrB transmembrane domain"/>
    <property type="match status" value="2"/>
</dbReference>
<dbReference type="GO" id="GO:0006605">
    <property type="term" value="P:protein targeting"/>
    <property type="evidence" value="ECO:0007669"/>
    <property type="project" value="UniProtKB-UniRule"/>
</dbReference>
<feature type="domain" description="Protein export membrane protein SecD/SecF C-terminal" evidence="11">
    <location>
        <begin position="278"/>
        <end position="437"/>
    </location>
</feature>
<feature type="transmembrane region" description="Helical" evidence="9">
    <location>
        <begin position="31"/>
        <end position="51"/>
    </location>
</feature>
<name>A0A8J2BS54_9BACT</name>
<evidence type="ECO:0000256" key="4">
    <source>
        <dbReference type="ARBA" id="ARBA00022692"/>
    </source>
</evidence>
<comment type="function">
    <text evidence="9">Part of the Sec protein translocase complex. Interacts with the SecYEG preprotein conducting channel. SecDF uses the proton motive force (PMF) to complete protein translocation after the ATP-dependent function of SecA.</text>
</comment>
<dbReference type="InterPro" id="IPR048631">
    <property type="entry name" value="SecD_1st"/>
</dbReference>
<dbReference type="PRINTS" id="PR01755">
    <property type="entry name" value="SECFTRNLCASE"/>
</dbReference>
<dbReference type="Pfam" id="PF21760">
    <property type="entry name" value="SecD_1st"/>
    <property type="match status" value="1"/>
</dbReference>
<dbReference type="SUPFAM" id="SSF82866">
    <property type="entry name" value="Multidrug efflux transporter AcrB transmembrane domain"/>
    <property type="match status" value="2"/>
</dbReference>
<gene>
    <name evidence="14" type="primary">secF/secD</name>
    <name evidence="9" type="synonym">secD</name>
    <name evidence="10" type="synonym">secF</name>
    <name evidence="14" type="ORF">MPNT_60021</name>
</gene>
<evidence type="ECO:0000313" key="15">
    <source>
        <dbReference type="Proteomes" id="UP000663859"/>
    </source>
</evidence>
<evidence type="ECO:0000259" key="12">
    <source>
        <dbReference type="Pfam" id="PF21760"/>
    </source>
</evidence>
<dbReference type="GO" id="GO:0065002">
    <property type="term" value="P:intracellular protein transmembrane transport"/>
    <property type="evidence" value="ECO:0007669"/>
    <property type="project" value="UniProtKB-UniRule"/>
</dbReference>
<reference evidence="14" key="1">
    <citation type="submission" date="2021-02" db="EMBL/GenBank/DDBJ databases">
        <authorList>
            <person name="Cremers G."/>
            <person name="Picone N."/>
        </authorList>
    </citation>
    <scope>NUCLEOTIDE SEQUENCE</scope>
    <source>
        <strain evidence="14">PQ17</strain>
    </source>
</reference>
<keyword evidence="3 9" id="KW-1003">Cell membrane</keyword>
<comment type="caution">
    <text evidence="9">Lacks conserved residue(s) required for the propagation of feature annotation.</text>
</comment>
<feature type="domain" description="SecDF P1 head subdomain" evidence="13">
    <location>
        <begin position="174"/>
        <end position="270"/>
    </location>
</feature>
<evidence type="ECO:0000259" key="11">
    <source>
        <dbReference type="Pfam" id="PF02355"/>
    </source>
</evidence>
<comment type="caution">
    <text evidence="14">The sequence shown here is derived from an EMBL/GenBank/DDBJ whole genome shotgun (WGS) entry which is preliminary data.</text>
</comment>
<evidence type="ECO:0000256" key="10">
    <source>
        <dbReference type="HAMAP-Rule" id="MF_01464"/>
    </source>
</evidence>
<dbReference type="InterPro" id="IPR048634">
    <property type="entry name" value="SecD_SecF_C"/>
</dbReference>
<keyword evidence="5 9" id="KW-0653">Protein transport</keyword>
<evidence type="ECO:0000256" key="6">
    <source>
        <dbReference type="ARBA" id="ARBA00022989"/>
    </source>
</evidence>
<dbReference type="FunFam" id="1.20.1640.10:FF:000004">
    <property type="entry name" value="Protein translocase subunit SecD"/>
    <property type="match status" value="1"/>
</dbReference>
<evidence type="ECO:0000313" key="14">
    <source>
        <dbReference type="EMBL" id="CAF0703519.1"/>
    </source>
</evidence>
<dbReference type="Pfam" id="PF02355">
    <property type="entry name" value="SecD_SecF_C"/>
    <property type="match status" value="2"/>
</dbReference>
<feature type="transmembrane region" description="Helical" evidence="9">
    <location>
        <begin position="6"/>
        <end position="22"/>
    </location>
</feature>
<evidence type="ECO:0000259" key="13">
    <source>
        <dbReference type="Pfam" id="PF22599"/>
    </source>
</evidence>
<dbReference type="Pfam" id="PF22599">
    <property type="entry name" value="SecDF_P1_head"/>
    <property type="match status" value="1"/>
</dbReference>
<comment type="subunit">
    <text evidence="10">Forms a complex with SecD. Part of the essential Sec protein translocation apparatus which comprises SecA, SecYEG and auxiliary proteins SecDF. Other proteins may also be involved.</text>
</comment>
<evidence type="ECO:0000256" key="1">
    <source>
        <dbReference type="ARBA" id="ARBA00004651"/>
    </source>
</evidence>
<feature type="transmembrane region" description="Helical" evidence="9">
    <location>
        <begin position="425"/>
        <end position="448"/>
    </location>
</feature>
<dbReference type="GO" id="GO:0005886">
    <property type="term" value="C:plasma membrane"/>
    <property type="evidence" value="ECO:0007669"/>
    <property type="project" value="UniProtKB-SubCell"/>
</dbReference>
<dbReference type="InterPro" id="IPR022645">
    <property type="entry name" value="SecD/SecF_bac"/>
</dbReference>
<evidence type="ECO:0000256" key="9">
    <source>
        <dbReference type="HAMAP-Rule" id="MF_01463"/>
    </source>
</evidence>
<feature type="domain" description="Protein export membrane protein SecD/SecF C-terminal" evidence="11">
    <location>
        <begin position="570"/>
        <end position="745"/>
    </location>
</feature>
<dbReference type="PANTHER" id="PTHR30081:SF1">
    <property type="entry name" value="PROTEIN TRANSLOCASE SUBUNIT SECD"/>
    <property type="match status" value="1"/>
</dbReference>
<dbReference type="Gene3D" id="3.30.1360.200">
    <property type="match status" value="1"/>
</dbReference>
<evidence type="ECO:0000256" key="7">
    <source>
        <dbReference type="ARBA" id="ARBA00023010"/>
    </source>
</evidence>
<keyword evidence="8 9" id="KW-0472">Membrane</keyword>
<evidence type="ECO:0000256" key="2">
    <source>
        <dbReference type="ARBA" id="ARBA00022448"/>
    </source>
</evidence>
<dbReference type="InterPro" id="IPR005665">
    <property type="entry name" value="SecF_bac"/>
</dbReference>
<comment type="subcellular location">
    <subcellularLocation>
        <location evidence="1 9">Cell membrane</location>
        <topology evidence="1 9">Multi-pass membrane protein</topology>
    </subcellularLocation>
</comment>
<evidence type="ECO:0000256" key="3">
    <source>
        <dbReference type="ARBA" id="ARBA00022475"/>
    </source>
</evidence>